<name>A0A3F3PID7_9EURO</name>
<dbReference type="AlphaFoldDB" id="A0A3F3PID7"/>
<evidence type="ECO:0000313" key="2">
    <source>
        <dbReference type="Proteomes" id="UP000253729"/>
    </source>
</evidence>
<dbReference type="EMBL" id="KZ852141">
    <property type="protein sequence ID" value="RDH26492.1"/>
    <property type="molecule type" value="Genomic_DNA"/>
</dbReference>
<dbReference type="RefSeq" id="XP_026619514.1">
    <property type="nucleotide sequence ID" value="XM_026768465.1"/>
</dbReference>
<gene>
    <name evidence="1" type="ORF">BDQ94DRAFT_155472</name>
</gene>
<dbReference type="GeneID" id="38136821"/>
<keyword evidence="2" id="KW-1185">Reference proteome</keyword>
<protein>
    <submittedName>
        <fullName evidence="1">Uncharacterized protein</fullName>
    </submittedName>
</protein>
<accession>A0A3F3PID7</accession>
<organism evidence="1 2">
    <name type="scientific">Aspergillus welwitschiae</name>
    <dbReference type="NCBI Taxonomy" id="1341132"/>
    <lineage>
        <taxon>Eukaryota</taxon>
        <taxon>Fungi</taxon>
        <taxon>Dikarya</taxon>
        <taxon>Ascomycota</taxon>
        <taxon>Pezizomycotina</taxon>
        <taxon>Eurotiomycetes</taxon>
        <taxon>Eurotiomycetidae</taxon>
        <taxon>Eurotiales</taxon>
        <taxon>Aspergillaceae</taxon>
        <taxon>Aspergillus</taxon>
        <taxon>Aspergillus subgen. Circumdati</taxon>
    </lineage>
</organism>
<proteinExistence type="predicted"/>
<sequence>MRDWSLFGGGRFDSHRRHHIYHNNGIRSHKSTQPFSLWQGGEEEKRSQASAKLQIRQESNSLQQRHVFREIAP</sequence>
<dbReference type="Proteomes" id="UP000253729">
    <property type="component" value="Unassembled WGS sequence"/>
</dbReference>
<reference evidence="1 2" key="1">
    <citation type="submission" date="2018-07" db="EMBL/GenBank/DDBJ databases">
        <title>The genomes of Aspergillus section Nigri reveals drivers in fungal speciation.</title>
        <authorList>
            <consortium name="DOE Joint Genome Institute"/>
            <person name="Vesth T.C."/>
            <person name="Nybo J."/>
            <person name="Theobald S."/>
            <person name="Brandl J."/>
            <person name="Frisvad J.C."/>
            <person name="Nielsen K.F."/>
            <person name="Lyhne E.K."/>
            <person name="Kogle M.E."/>
            <person name="Kuo A."/>
            <person name="Riley R."/>
            <person name="Clum A."/>
            <person name="Nolan M."/>
            <person name="Lipzen A."/>
            <person name="Salamov A."/>
            <person name="Henrissat B."/>
            <person name="Wiebenga A."/>
            <person name="De vries R.P."/>
            <person name="Grigoriev I.V."/>
            <person name="Mortensen U.H."/>
            <person name="Andersen M.R."/>
            <person name="Baker S.E."/>
        </authorList>
    </citation>
    <scope>NUCLEOTIDE SEQUENCE [LARGE SCALE GENOMIC DNA]</scope>
    <source>
        <strain evidence="1 2">CBS 139.54b</strain>
    </source>
</reference>
<evidence type="ECO:0000313" key="1">
    <source>
        <dbReference type="EMBL" id="RDH26492.1"/>
    </source>
</evidence>